<reference evidence="15 16" key="1">
    <citation type="journal article" date="2024" name="Microbiol. Resour. Announc.">
        <title>Genome annotations for the ascomycete fungi Trichoderma harzianum, Trichoderma aggressivum, and Purpureocillium lilacinum.</title>
        <authorList>
            <person name="Beijen E.P.W."/>
            <person name="Ohm R.A."/>
        </authorList>
    </citation>
    <scope>NUCLEOTIDE SEQUENCE [LARGE SCALE GENOMIC DNA]</scope>
    <source>
        <strain evidence="15 16">CBS 150709</strain>
    </source>
</reference>
<evidence type="ECO:0000256" key="10">
    <source>
        <dbReference type="ARBA" id="ARBA00023180"/>
    </source>
</evidence>
<evidence type="ECO:0000256" key="2">
    <source>
        <dbReference type="ARBA" id="ARBA00003969"/>
    </source>
</evidence>
<dbReference type="EC" id="3.2.1.22" evidence="5 12"/>
<dbReference type="InterPro" id="IPR017853">
    <property type="entry name" value="GH"/>
</dbReference>
<dbReference type="InterPro" id="IPR013780">
    <property type="entry name" value="Glyco_hydro_b"/>
</dbReference>
<comment type="caution">
    <text evidence="15">The sequence shown here is derived from an EMBL/GenBank/DDBJ whole genome shotgun (WGS) entry which is preliminary data.</text>
</comment>
<evidence type="ECO:0000256" key="9">
    <source>
        <dbReference type="ARBA" id="ARBA00022801"/>
    </source>
</evidence>
<keyword evidence="9 12" id="KW-0378">Hydrolase</keyword>
<keyword evidence="12" id="KW-1015">Disulfide bond</keyword>
<dbReference type="PRINTS" id="PR00740">
    <property type="entry name" value="GLHYDRLASE27"/>
</dbReference>
<dbReference type="Gene3D" id="2.60.40.1180">
    <property type="entry name" value="Golgi alpha-mannosidase II"/>
    <property type="match status" value="1"/>
</dbReference>
<evidence type="ECO:0000313" key="16">
    <source>
        <dbReference type="Proteomes" id="UP001287286"/>
    </source>
</evidence>
<dbReference type="PROSITE" id="PS50231">
    <property type="entry name" value="RICIN_B_LECTIN"/>
    <property type="match status" value="1"/>
</dbReference>
<evidence type="ECO:0000256" key="3">
    <source>
        <dbReference type="ARBA" id="ARBA00004613"/>
    </source>
</evidence>
<dbReference type="CDD" id="cd23425">
    <property type="entry name" value="beta-trefoil_Ricin_AglA"/>
    <property type="match status" value="1"/>
</dbReference>
<proteinExistence type="inferred from homology"/>
<evidence type="ECO:0000256" key="11">
    <source>
        <dbReference type="ARBA" id="ARBA00023295"/>
    </source>
</evidence>
<dbReference type="Pfam" id="PF17801">
    <property type="entry name" value="Melibiase_C"/>
    <property type="match status" value="1"/>
</dbReference>
<dbReference type="Pfam" id="PF00652">
    <property type="entry name" value="Ricin_B_lectin"/>
    <property type="match status" value="1"/>
</dbReference>
<name>A0ABR0C2D2_PURLI</name>
<evidence type="ECO:0000256" key="8">
    <source>
        <dbReference type="ARBA" id="ARBA00022734"/>
    </source>
</evidence>
<organism evidence="15 16">
    <name type="scientific">Purpureocillium lilacinum</name>
    <name type="common">Paecilomyces lilacinus</name>
    <dbReference type="NCBI Taxonomy" id="33203"/>
    <lineage>
        <taxon>Eukaryota</taxon>
        <taxon>Fungi</taxon>
        <taxon>Dikarya</taxon>
        <taxon>Ascomycota</taxon>
        <taxon>Pezizomycotina</taxon>
        <taxon>Sordariomycetes</taxon>
        <taxon>Hypocreomycetidae</taxon>
        <taxon>Hypocreales</taxon>
        <taxon>Ophiocordycipitaceae</taxon>
        <taxon>Purpureocillium</taxon>
    </lineage>
</organism>
<dbReference type="SUPFAM" id="SSF51011">
    <property type="entry name" value="Glycosyl hydrolase domain"/>
    <property type="match status" value="1"/>
</dbReference>
<feature type="domain" description="Alpha galactosidase C-terminal" evidence="14">
    <location>
        <begin position="355"/>
        <end position="438"/>
    </location>
</feature>
<dbReference type="InterPro" id="IPR041233">
    <property type="entry name" value="Melibiase_C"/>
</dbReference>
<dbReference type="CDD" id="cd14792">
    <property type="entry name" value="GH27"/>
    <property type="match status" value="1"/>
</dbReference>
<comment type="catalytic activity">
    <reaction evidence="1 12">
        <text>Hydrolysis of terminal, non-reducing alpha-D-galactose residues in alpha-D-galactosides, including galactose oligosaccharides, galactomannans and galactolipids.</text>
        <dbReference type="EC" id="3.2.1.22"/>
    </reaction>
</comment>
<dbReference type="InterPro" id="IPR013785">
    <property type="entry name" value="Aldolase_TIM"/>
</dbReference>
<evidence type="ECO:0000256" key="4">
    <source>
        <dbReference type="ARBA" id="ARBA00009743"/>
    </source>
</evidence>
<dbReference type="PANTHER" id="PTHR11452:SF91">
    <property type="entry name" value="ALPHA-GALACTOSIDASE A-RELATED"/>
    <property type="match status" value="1"/>
</dbReference>
<dbReference type="InterPro" id="IPR002241">
    <property type="entry name" value="Glyco_hydro_27"/>
</dbReference>
<gene>
    <name evidence="15" type="ORF">Purlil1_5047</name>
</gene>
<dbReference type="Gene3D" id="3.20.20.70">
    <property type="entry name" value="Aldolase class I"/>
    <property type="match status" value="1"/>
</dbReference>
<evidence type="ECO:0000256" key="5">
    <source>
        <dbReference type="ARBA" id="ARBA00012755"/>
    </source>
</evidence>
<dbReference type="Pfam" id="PF16499">
    <property type="entry name" value="Melibiase_2"/>
    <property type="match status" value="1"/>
</dbReference>
<feature type="domain" description="Ricin B lectin" evidence="13">
    <location>
        <begin position="448"/>
        <end position="548"/>
    </location>
</feature>
<comment type="similarity">
    <text evidence="4 12">Belongs to the glycosyl hydrolase 27 family.</text>
</comment>
<keyword evidence="7" id="KW-0732">Signal</keyword>
<dbReference type="InterPro" id="IPR000772">
    <property type="entry name" value="Ricin_B_lectin"/>
</dbReference>
<keyword evidence="6" id="KW-0964">Secreted</keyword>
<protein>
    <recommendedName>
        <fullName evidence="5 12">Alpha-galactosidase</fullName>
        <ecNumber evidence="5 12">3.2.1.22</ecNumber>
    </recommendedName>
    <alternativeName>
        <fullName evidence="12">Melibiase</fullName>
    </alternativeName>
</protein>
<keyword evidence="11 12" id="KW-0326">Glycosidase</keyword>
<accession>A0ABR0C2D2</accession>
<evidence type="ECO:0000256" key="7">
    <source>
        <dbReference type="ARBA" id="ARBA00022729"/>
    </source>
</evidence>
<dbReference type="Gene3D" id="2.80.10.50">
    <property type="match status" value="1"/>
</dbReference>
<dbReference type="EMBL" id="JAWRVI010000015">
    <property type="protein sequence ID" value="KAK4090375.1"/>
    <property type="molecule type" value="Genomic_DNA"/>
</dbReference>
<keyword evidence="16" id="KW-1185">Reference proteome</keyword>
<sequence>MEARQTGWFHEATEHSFLQLIKSSRKSTTSQTRSNMKSQIALTAAGLVGGATAASEPLLPLPPMGFNNWARFMTNITEGIFVDAAEALVKTGLRDVGYNRLNLDDAWSTMERAANGSMVWDSKKFPKGLPWLTSYMKSKGFIPGIYTDAGSLSCGGYPGALDHEEIDWKDFKAWGFEYLKMDGCNLPDGGEPVYQEVYSRWGKLITEDPEAMIFSDSAPAYFSGADNLTDWYTVMGWAQKMGHLARHSADIQTYPKGKSWPSMMYNYDQHVRLARYQRVGFFNDPDFLNVDHPSYTLDEKKSHFALWCTFSAPLLLSTDLTAITKEEVEYLSNKDLIAINQDKLIQQATLVSRDSNWDVLSKDVENGDRIVTVLNKGASAGSLTVSWERAGLSTKALRRGKDVSVKDLWTGKTTKVDAKSGGITASNVPSHGTAVFRIAKSVSPVTPTGLIFNTLSMKCLTDDKSGKVSFKACDGSDGQTWQVRRDGHINSLLRPDECIVDAEGKILSRHSGCHTDGWSYAVSGNLINGNSANCLTEAADGTATATKCGYELNEQVVALPVGVTVNEK</sequence>
<dbReference type="Proteomes" id="UP001287286">
    <property type="component" value="Unassembled WGS sequence"/>
</dbReference>
<dbReference type="SUPFAM" id="SSF50370">
    <property type="entry name" value="Ricin B-like lectins"/>
    <property type="match status" value="1"/>
</dbReference>
<comment type="function">
    <text evidence="2">Hydrolyzes a variety of simple alpha-D-galactoside as well as more complex molecules such as oligosaccharides and polysaccharides.</text>
</comment>
<keyword evidence="8" id="KW-0430">Lectin</keyword>
<dbReference type="PANTHER" id="PTHR11452">
    <property type="entry name" value="ALPHA-GALACTOSIDASE/ALPHA-N-ACETYLGALACTOSAMINIDASE"/>
    <property type="match status" value="1"/>
</dbReference>
<evidence type="ECO:0000256" key="12">
    <source>
        <dbReference type="RuleBase" id="RU361168"/>
    </source>
</evidence>
<evidence type="ECO:0000256" key="6">
    <source>
        <dbReference type="ARBA" id="ARBA00022525"/>
    </source>
</evidence>
<evidence type="ECO:0000256" key="1">
    <source>
        <dbReference type="ARBA" id="ARBA00001255"/>
    </source>
</evidence>
<evidence type="ECO:0000259" key="13">
    <source>
        <dbReference type="Pfam" id="PF00652"/>
    </source>
</evidence>
<dbReference type="InterPro" id="IPR035992">
    <property type="entry name" value="Ricin_B-like_lectins"/>
</dbReference>
<dbReference type="SUPFAM" id="SSF51445">
    <property type="entry name" value="(Trans)glycosidases"/>
    <property type="match status" value="1"/>
</dbReference>
<keyword evidence="10" id="KW-0325">Glycoprotein</keyword>
<evidence type="ECO:0000259" key="14">
    <source>
        <dbReference type="Pfam" id="PF17801"/>
    </source>
</evidence>
<comment type="subcellular location">
    <subcellularLocation>
        <location evidence="3">Secreted</location>
    </subcellularLocation>
</comment>
<evidence type="ECO:0000313" key="15">
    <source>
        <dbReference type="EMBL" id="KAK4090375.1"/>
    </source>
</evidence>